<dbReference type="Proteomes" id="UP000546324">
    <property type="component" value="Unassembled WGS sequence"/>
</dbReference>
<name>A0A7X0G481_9ACTN</name>
<dbReference type="AlphaFoldDB" id="A0A7X0G481"/>
<dbReference type="RefSeq" id="WP_185029268.1">
    <property type="nucleotide sequence ID" value="NZ_JACHMQ010000001.1"/>
</dbReference>
<evidence type="ECO:0000313" key="2">
    <source>
        <dbReference type="EMBL" id="MBB6398380.1"/>
    </source>
</evidence>
<sequence>MRLVQDNGRSAVRRRPTLRATPPSVRTRTVNGSVYSDPWIVTPPGDMDTRSLTLDGAASGIA</sequence>
<feature type="compositionally biased region" description="Polar residues" evidence="1">
    <location>
        <begin position="24"/>
        <end position="34"/>
    </location>
</feature>
<evidence type="ECO:0000256" key="1">
    <source>
        <dbReference type="SAM" id="MobiDB-lite"/>
    </source>
</evidence>
<evidence type="ECO:0000313" key="3">
    <source>
        <dbReference type="Proteomes" id="UP000546324"/>
    </source>
</evidence>
<organism evidence="2 3">
    <name type="scientific">Actinomadura coerulea</name>
    <dbReference type="NCBI Taxonomy" id="46159"/>
    <lineage>
        <taxon>Bacteria</taxon>
        <taxon>Bacillati</taxon>
        <taxon>Actinomycetota</taxon>
        <taxon>Actinomycetes</taxon>
        <taxon>Streptosporangiales</taxon>
        <taxon>Thermomonosporaceae</taxon>
        <taxon>Actinomadura</taxon>
    </lineage>
</organism>
<proteinExistence type="predicted"/>
<feature type="region of interest" description="Disordered" evidence="1">
    <location>
        <begin position="1"/>
        <end position="48"/>
    </location>
</feature>
<comment type="caution">
    <text evidence="2">The sequence shown here is derived from an EMBL/GenBank/DDBJ whole genome shotgun (WGS) entry which is preliminary data.</text>
</comment>
<keyword evidence="3" id="KW-1185">Reference proteome</keyword>
<gene>
    <name evidence="2" type="ORF">BKA00_005294</name>
</gene>
<reference evidence="2 3" key="1">
    <citation type="submission" date="2020-08" db="EMBL/GenBank/DDBJ databases">
        <title>Sequencing the genomes of 1000 actinobacteria strains.</title>
        <authorList>
            <person name="Klenk H.-P."/>
        </authorList>
    </citation>
    <scope>NUCLEOTIDE SEQUENCE [LARGE SCALE GENOMIC DNA]</scope>
    <source>
        <strain evidence="2 3">DSM 43675</strain>
    </source>
</reference>
<dbReference type="EMBL" id="JACHMQ010000001">
    <property type="protein sequence ID" value="MBB6398380.1"/>
    <property type="molecule type" value="Genomic_DNA"/>
</dbReference>
<accession>A0A7X0G481</accession>
<protein>
    <submittedName>
        <fullName evidence="2">Uncharacterized protein</fullName>
    </submittedName>
</protein>